<protein>
    <submittedName>
        <fullName evidence="2">TraB/GumN family protein</fullName>
    </submittedName>
</protein>
<dbReference type="PANTHER" id="PTHR40590:SF1">
    <property type="entry name" value="CYTOPLASMIC PROTEIN"/>
    <property type="match status" value="1"/>
</dbReference>
<dbReference type="OrthoDB" id="9806326at2"/>
<dbReference type="Pfam" id="PF01963">
    <property type="entry name" value="TraB_PrgY_gumN"/>
    <property type="match status" value="1"/>
</dbReference>
<sequence>MTQPSGFTLKIMWLAALSLLAACSSPAEDYPPPSPALWEVTAQDGTKEGWLFGTIHELPDGVEWRTEKLERALTQSDWLIVEVSDLENSTQLRAIFAELAVSDNLPPLLQRVRPDYRKDLRLLLSEGGLDSDDFTGTETWAAALTLAQLSSKGDSENGVDRALIAQFAAVIELEGGRKQLTIFDRLPEQDQRDLLEAVVRESQSPDDSETTDLTRSWLTGDIDTLLEDDPSGMLSDPELYDALLKNRNRAWIDTIVAEADKKGPLMIAVGAAHMVGVDGLPALLTERGYRVTRIQ</sequence>
<feature type="chain" id="PRO_5032912539" evidence="1">
    <location>
        <begin position="28"/>
        <end position="295"/>
    </location>
</feature>
<dbReference type="RefSeq" id="WP_160603677.1">
    <property type="nucleotide sequence ID" value="NZ_WTYX01000001.1"/>
</dbReference>
<dbReference type="CDD" id="cd14789">
    <property type="entry name" value="Tiki"/>
    <property type="match status" value="1"/>
</dbReference>
<dbReference type="InterPro" id="IPR002816">
    <property type="entry name" value="TraB/PrgY/GumN_fam"/>
</dbReference>
<gene>
    <name evidence="2" type="ORF">GRI41_05165</name>
</gene>
<name>A0A844ZSV0_9SPHN</name>
<dbReference type="Proteomes" id="UP000442714">
    <property type="component" value="Unassembled WGS sequence"/>
</dbReference>
<dbReference type="PANTHER" id="PTHR40590">
    <property type="entry name" value="CYTOPLASMIC PROTEIN-RELATED"/>
    <property type="match status" value="1"/>
</dbReference>
<dbReference type="InterPro" id="IPR047111">
    <property type="entry name" value="YbaP-like"/>
</dbReference>
<proteinExistence type="predicted"/>
<comment type="caution">
    <text evidence="2">The sequence shown here is derived from an EMBL/GenBank/DDBJ whole genome shotgun (WGS) entry which is preliminary data.</text>
</comment>
<dbReference type="AlphaFoldDB" id="A0A844ZSV0"/>
<dbReference type="EMBL" id="WTYX01000001">
    <property type="protein sequence ID" value="MXO90200.1"/>
    <property type="molecule type" value="Genomic_DNA"/>
</dbReference>
<reference evidence="2 3" key="1">
    <citation type="submission" date="2019-12" db="EMBL/GenBank/DDBJ databases">
        <title>Genomic-based taxomic classification of the family Erythrobacteraceae.</title>
        <authorList>
            <person name="Xu L."/>
        </authorList>
    </citation>
    <scope>NUCLEOTIDE SEQUENCE [LARGE SCALE GENOMIC DNA]</scope>
    <source>
        <strain evidence="2 3">KCTC 52763</strain>
    </source>
</reference>
<evidence type="ECO:0000313" key="3">
    <source>
        <dbReference type="Proteomes" id="UP000442714"/>
    </source>
</evidence>
<evidence type="ECO:0000256" key="1">
    <source>
        <dbReference type="SAM" id="SignalP"/>
    </source>
</evidence>
<accession>A0A844ZSV0</accession>
<keyword evidence="1" id="KW-0732">Signal</keyword>
<evidence type="ECO:0000313" key="2">
    <source>
        <dbReference type="EMBL" id="MXO90200.1"/>
    </source>
</evidence>
<feature type="signal peptide" evidence="1">
    <location>
        <begin position="1"/>
        <end position="27"/>
    </location>
</feature>
<organism evidence="2 3">
    <name type="scientific">Pontixanthobacter aquaemixtae</name>
    <dbReference type="NCBI Taxonomy" id="1958940"/>
    <lineage>
        <taxon>Bacteria</taxon>
        <taxon>Pseudomonadati</taxon>
        <taxon>Pseudomonadota</taxon>
        <taxon>Alphaproteobacteria</taxon>
        <taxon>Sphingomonadales</taxon>
        <taxon>Erythrobacteraceae</taxon>
        <taxon>Pontixanthobacter</taxon>
    </lineage>
</organism>
<keyword evidence="3" id="KW-1185">Reference proteome</keyword>